<evidence type="ECO:0000256" key="4">
    <source>
        <dbReference type="ARBA" id="ARBA00022737"/>
    </source>
</evidence>
<dbReference type="InterPro" id="IPR056550">
    <property type="entry name" value="NOL10_2nd"/>
</dbReference>
<evidence type="ECO:0000256" key="2">
    <source>
        <dbReference type="ARBA" id="ARBA00005264"/>
    </source>
</evidence>
<feature type="compositionally biased region" description="Acidic residues" evidence="6">
    <location>
        <begin position="605"/>
        <end position="630"/>
    </location>
</feature>
<dbReference type="InterPro" id="IPR012580">
    <property type="entry name" value="NUC153"/>
</dbReference>
<protein>
    <recommendedName>
        <fullName evidence="12">Nucleolar protein 10</fullName>
    </recommendedName>
</protein>
<dbReference type="InterPro" id="IPR015943">
    <property type="entry name" value="WD40/YVTN_repeat-like_dom_sf"/>
</dbReference>
<organism evidence="10 11">
    <name type="scientific">Triparma columacea</name>
    <dbReference type="NCBI Taxonomy" id="722753"/>
    <lineage>
        <taxon>Eukaryota</taxon>
        <taxon>Sar</taxon>
        <taxon>Stramenopiles</taxon>
        <taxon>Ochrophyta</taxon>
        <taxon>Bolidophyceae</taxon>
        <taxon>Parmales</taxon>
        <taxon>Triparmaceae</taxon>
        <taxon>Triparma</taxon>
    </lineage>
</organism>
<dbReference type="InterPro" id="IPR001680">
    <property type="entry name" value="WD40_rpt"/>
</dbReference>
<feature type="compositionally biased region" description="Basic and acidic residues" evidence="6">
    <location>
        <begin position="775"/>
        <end position="802"/>
    </location>
</feature>
<dbReference type="OrthoDB" id="273340at2759"/>
<comment type="subcellular location">
    <subcellularLocation>
        <location evidence="1">Nucleus</location>
        <location evidence="1">Nucleolus</location>
    </subcellularLocation>
</comment>
<keyword evidence="5" id="KW-0539">Nucleus</keyword>
<evidence type="ECO:0000259" key="9">
    <source>
        <dbReference type="Pfam" id="PF23098"/>
    </source>
</evidence>
<keyword evidence="4" id="KW-0677">Repeat</keyword>
<feature type="region of interest" description="Disordered" evidence="6">
    <location>
        <begin position="343"/>
        <end position="363"/>
    </location>
</feature>
<dbReference type="Gene3D" id="2.130.10.10">
    <property type="entry name" value="YVTN repeat-like/Quinoprotein amine dehydrogenase"/>
    <property type="match status" value="1"/>
</dbReference>
<feature type="region of interest" description="Disordered" evidence="6">
    <location>
        <begin position="593"/>
        <end position="733"/>
    </location>
</feature>
<dbReference type="SMART" id="SM00320">
    <property type="entry name" value="WD40"/>
    <property type="match status" value="3"/>
</dbReference>
<dbReference type="GO" id="GO:0032040">
    <property type="term" value="C:small-subunit processome"/>
    <property type="evidence" value="ECO:0007669"/>
    <property type="project" value="TreeGrafter"/>
</dbReference>
<dbReference type="Pfam" id="PF08159">
    <property type="entry name" value="NUC153"/>
    <property type="match status" value="1"/>
</dbReference>
<feature type="compositionally biased region" description="Polar residues" evidence="6">
    <location>
        <begin position="349"/>
        <end position="362"/>
    </location>
</feature>
<feature type="compositionally biased region" description="Basic residues" evidence="6">
    <location>
        <begin position="694"/>
        <end position="717"/>
    </location>
</feature>
<dbReference type="AlphaFoldDB" id="A0A9W7G1A2"/>
<evidence type="ECO:0000259" key="8">
    <source>
        <dbReference type="Pfam" id="PF23097"/>
    </source>
</evidence>
<dbReference type="InterPro" id="IPR056551">
    <property type="entry name" value="Beta-prop_NOL10_N"/>
</dbReference>
<accession>A0A9W7G1A2</accession>
<evidence type="ECO:0008006" key="12">
    <source>
        <dbReference type="Google" id="ProtNLM"/>
    </source>
</evidence>
<dbReference type="Pfam" id="PF23098">
    <property type="entry name" value="Beta-prop_NOL10_N"/>
    <property type="match status" value="2"/>
</dbReference>
<feature type="compositionally biased region" description="Basic and acidic residues" evidence="6">
    <location>
        <begin position="674"/>
        <end position="693"/>
    </location>
</feature>
<dbReference type="Proteomes" id="UP001165065">
    <property type="component" value="Unassembled WGS sequence"/>
</dbReference>
<dbReference type="EMBL" id="BRYA01000666">
    <property type="protein sequence ID" value="GMI28672.1"/>
    <property type="molecule type" value="Genomic_DNA"/>
</dbReference>
<feature type="domain" description="NUC153" evidence="7">
    <location>
        <begin position="568"/>
        <end position="595"/>
    </location>
</feature>
<feature type="region of interest" description="Disordered" evidence="6">
    <location>
        <begin position="775"/>
        <end position="811"/>
    </location>
</feature>
<comment type="similarity">
    <text evidence="2">Belongs to the WD repeat NOL10/ENP2 family.</text>
</comment>
<evidence type="ECO:0000256" key="1">
    <source>
        <dbReference type="ARBA" id="ARBA00004604"/>
    </source>
</evidence>
<evidence type="ECO:0000256" key="3">
    <source>
        <dbReference type="ARBA" id="ARBA00022574"/>
    </source>
</evidence>
<feature type="domain" description="Nucleolar protein 10-like N-terminal" evidence="9">
    <location>
        <begin position="1"/>
        <end position="328"/>
    </location>
</feature>
<reference evidence="11" key="1">
    <citation type="journal article" date="2023" name="Commun. Biol.">
        <title>Genome analysis of Parmales, the sister group of diatoms, reveals the evolutionary specialization of diatoms from phago-mixotrophs to photoautotrophs.</title>
        <authorList>
            <person name="Ban H."/>
            <person name="Sato S."/>
            <person name="Yoshikawa S."/>
            <person name="Yamada K."/>
            <person name="Nakamura Y."/>
            <person name="Ichinomiya M."/>
            <person name="Sato N."/>
            <person name="Blanc-Mathieu R."/>
            <person name="Endo H."/>
            <person name="Kuwata A."/>
            <person name="Ogata H."/>
        </authorList>
    </citation>
    <scope>NUCLEOTIDE SEQUENCE [LARGE SCALE GENOMIC DNA]</scope>
</reference>
<evidence type="ECO:0000256" key="5">
    <source>
        <dbReference type="ARBA" id="ARBA00023242"/>
    </source>
</evidence>
<dbReference type="Pfam" id="PF23097">
    <property type="entry name" value="NOL10_2nd"/>
    <property type="match status" value="1"/>
</dbReference>
<dbReference type="PANTHER" id="PTHR14927:SF0">
    <property type="entry name" value="NUCLEOLAR PROTEIN 10"/>
    <property type="match status" value="1"/>
</dbReference>
<feature type="domain" description="Nucleolar protein 10-like second" evidence="8">
    <location>
        <begin position="456"/>
        <end position="504"/>
    </location>
</feature>
<feature type="domain" description="Nucleolar protein 10-like N-terminal" evidence="9">
    <location>
        <begin position="368"/>
        <end position="443"/>
    </location>
</feature>
<dbReference type="GO" id="GO:0000462">
    <property type="term" value="P:maturation of SSU-rRNA from tricistronic rRNA transcript (SSU-rRNA, 5.8S rRNA, LSU-rRNA)"/>
    <property type="evidence" value="ECO:0007669"/>
    <property type="project" value="TreeGrafter"/>
</dbReference>
<dbReference type="SUPFAM" id="SSF50978">
    <property type="entry name" value="WD40 repeat-like"/>
    <property type="match status" value="1"/>
</dbReference>
<name>A0A9W7G1A2_9STRA</name>
<gene>
    <name evidence="10" type="ORF">TrCOL_g11763</name>
</gene>
<keyword evidence="3" id="KW-0853">WD repeat</keyword>
<dbReference type="InterPro" id="IPR036322">
    <property type="entry name" value="WD40_repeat_dom_sf"/>
</dbReference>
<dbReference type="InterPro" id="IPR040382">
    <property type="entry name" value="NOL10/Enp2"/>
</dbReference>
<sequence>MEVQELNGQKVYNLTTGKPLPSWLGERARRNLAKRDESVRRRIELIQDFSFPSSSNKIRQSPNGQFIAATGTYPPSLKMYELSDMSMKFERRLDAEAVDFLFLSPDYGKLVILESDRNIEFQAPYGTHYKLRIPTFGRALGYEESTCDLHVTSASGEVYRINLEEGRFVEPLPATAEAKGKHKGTTCIQHSPTHRMMAVGCEDGTVSFYDSRTASHSSSSKAVSSPFTMLNVSSATRDYGFADESSLNNLLEVSSLAFSPNGVNMAFGTASGCVALYDIRSSKPLHIKEHQYGLPIHTVAFHGPTSTVMSGDEKIIKCWRYGNGTAFSMKNNVFGGFGALDSDSDSDSENPAGSHNAGNTKQNADEGMGSILCNIEGAAPFRHFMVSYDDQNIAKTDTPNSGLLLCAGEQARMQAYYAPVLGPAPRWCSFLDSITEELEERGLANDVTSGDNKEEVYDDYKFLTKEEVENLGINNLVGTPLLRGYMHGYFIETSLYSKIRSVANPFEYEEYRKRKIKEKIEEKRASRITPRESDRIGKGVNKDLADRLLDKKKKGKTAGKTASKLLGDDRFGGLFENPDFAIDEDAADFKLRNPSGVAAKRQNDEDMDSDSEGEGEDGQEDGGDGDDNDGAEVPAGFDAIGDTWGGSDDDDDDDNDSNRGGWNSDSDDSAFNEDGYRNAKVRGEMYEGDGDKEKKKKGKKKKEKEMKKRKKEKKGRKQMFESKTFGGDLAMKTKEEREARALEGEMELGQRVAAMNEAQKSRGFKRVKTQGGIVREFEMKVGKKEQDKRTKGRSRLDKDRPERGKRRKAKF</sequence>
<evidence type="ECO:0000259" key="7">
    <source>
        <dbReference type="Pfam" id="PF08159"/>
    </source>
</evidence>
<evidence type="ECO:0000313" key="11">
    <source>
        <dbReference type="Proteomes" id="UP001165065"/>
    </source>
</evidence>
<evidence type="ECO:0000256" key="6">
    <source>
        <dbReference type="SAM" id="MobiDB-lite"/>
    </source>
</evidence>
<proteinExistence type="inferred from homology"/>
<evidence type="ECO:0000313" key="10">
    <source>
        <dbReference type="EMBL" id="GMI28672.1"/>
    </source>
</evidence>
<comment type="caution">
    <text evidence="10">The sequence shown here is derived from an EMBL/GenBank/DDBJ whole genome shotgun (WGS) entry which is preliminary data.</text>
</comment>
<keyword evidence="11" id="KW-1185">Reference proteome</keyword>
<dbReference type="GO" id="GO:0030686">
    <property type="term" value="C:90S preribosome"/>
    <property type="evidence" value="ECO:0007669"/>
    <property type="project" value="TreeGrafter"/>
</dbReference>
<dbReference type="PANTHER" id="PTHR14927">
    <property type="entry name" value="NUCLEOLAR PROTEIN 10"/>
    <property type="match status" value="1"/>
</dbReference>